<name>A0A9D4ZD34_ADICA</name>
<dbReference type="AlphaFoldDB" id="A0A9D4ZD34"/>
<dbReference type="InterPro" id="IPR051266">
    <property type="entry name" value="CLCR"/>
</dbReference>
<dbReference type="PANTHER" id="PTHR10579">
    <property type="entry name" value="CALCIUM-ACTIVATED CHLORIDE CHANNEL REGULATOR"/>
    <property type="match status" value="1"/>
</dbReference>
<dbReference type="PANTHER" id="PTHR10579:SF158">
    <property type="entry name" value="RETROELEMENT POL POLYPROTEIN-LIKE"/>
    <property type="match status" value="1"/>
</dbReference>
<dbReference type="OrthoDB" id="299997at2759"/>
<comment type="caution">
    <text evidence="1">The sequence shown here is derived from an EMBL/GenBank/DDBJ whole genome shotgun (WGS) entry which is preliminary data.</text>
</comment>
<reference evidence="1" key="1">
    <citation type="submission" date="2021-01" db="EMBL/GenBank/DDBJ databases">
        <title>Adiantum capillus-veneris genome.</title>
        <authorList>
            <person name="Fang Y."/>
            <person name="Liao Q."/>
        </authorList>
    </citation>
    <scope>NUCLEOTIDE SEQUENCE</scope>
    <source>
        <strain evidence="1">H3</strain>
        <tissue evidence="1">Leaf</tissue>
    </source>
</reference>
<gene>
    <name evidence="1" type="ORF">GOP47_0015152</name>
</gene>
<organism evidence="1 2">
    <name type="scientific">Adiantum capillus-veneris</name>
    <name type="common">Maidenhair fern</name>
    <dbReference type="NCBI Taxonomy" id="13818"/>
    <lineage>
        <taxon>Eukaryota</taxon>
        <taxon>Viridiplantae</taxon>
        <taxon>Streptophyta</taxon>
        <taxon>Embryophyta</taxon>
        <taxon>Tracheophyta</taxon>
        <taxon>Polypodiopsida</taxon>
        <taxon>Polypodiidae</taxon>
        <taxon>Polypodiales</taxon>
        <taxon>Pteridineae</taxon>
        <taxon>Pteridaceae</taxon>
        <taxon>Vittarioideae</taxon>
        <taxon>Adiantum</taxon>
    </lineage>
</organism>
<protein>
    <submittedName>
        <fullName evidence="1">Uncharacterized protein</fullName>
    </submittedName>
</protein>
<proteinExistence type="predicted"/>
<evidence type="ECO:0000313" key="1">
    <source>
        <dbReference type="EMBL" id="KAI5070809.1"/>
    </source>
</evidence>
<sequence>MFVVEHACYTRLFWGGGGGGGGGVWESCVRRFLEWAKSQSLASKCLSNRLMSYVCLQLVVSTWSMRANALARVLGSDTWYALWLWYAMHLPLLVLRGLRPMTLSISLSCLILVGAWRAFGFGANHDAAIMHAICEVSGGTFSFIQAKERVQDAFAQCIGGLLSVVAQDVELNVSSWQLSQLCCTRGQHGQLNYHGSQSLGDQPIEEARRTKCRGC</sequence>
<keyword evidence="2" id="KW-1185">Reference proteome</keyword>
<dbReference type="Proteomes" id="UP000886520">
    <property type="component" value="Chromosome 14"/>
</dbReference>
<accession>A0A9D4ZD34</accession>
<dbReference type="EMBL" id="JABFUD020000014">
    <property type="protein sequence ID" value="KAI5070809.1"/>
    <property type="molecule type" value="Genomic_DNA"/>
</dbReference>
<evidence type="ECO:0000313" key="2">
    <source>
        <dbReference type="Proteomes" id="UP000886520"/>
    </source>
</evidence>